<evidence type="ECO:0000313" key="2">
    <source>
        <dbReference type="Proteomes" id="UP000183471"/>
    </source>
</evidence>
<sequence>MEFEWKVVDEHHQEVFVEKHIRGLFIEKHVRGLLWVTSAGFSFWHSYPNPAVDLSHVKSIDEAKKVVETALCLEEYSAPSANDGH</sequence>
<dbReference type="Proteomes" id="UP000183471">
    <property type="component" value="Unassembled WGS sequence"/>
</dbReference>
<dbReference type="EMBL" id="FNKY01000001">
    <property type="protein sequence ID" value="SDQ70027.1"/>
    <property type="molecule type" value="Genomic_DNA"/>
</dbReference>
<dbReference type="RefSeq" id="WP_107797661.1">
    <property type="nucleotide sequence ID" value="NZ_FNKY01000001.1"/>
</dbReference>
<keyword evidence="2" id="KW-1185">Reference proteome</keyword>
<name>A0ABY0TJE7_9PROT</name>
<evidence type="ECO:0000313" key="1">
    <source>
        <dbReference type="EMBL" id="SDQ70027.1"/>
    </source>
</evidence>
<reference evidence="1 2" key="1">
    <citation type="submission" date="2016-10" db="EMBL/GenBank/DDBJ databases">
        <authorList>
            <person name="Varghese N."/>
            <person name="Submissions S."/>
        </authorList>
    </citation>
    <scope>NUCLEOTIDE SEQUENCE [LARGE SCALE GENOMIC DNA]</scope>
    <source>
        <strain evidence="1 2">Nl1</strain>
    </source>
</reference>
<gene>
    <name evidence="1" type="ORF">SAMN05216402_1918</name>
</gene>
<protein>
    <submittedName>
        <fullName evidence="1">Uncharacterized protein</fullName>
    </submittedName>
</protein>
<proteinExistence type="predicted"/>
<organism evidence="1 2">
    <name type="scientific">Nitrosospira multiformis</name>
    <dbReference type="NCBI Taxonomy" id="1231"/>
    <lineage>
        <taxon>Bacteria</taxon>
        <taxon>Pseudomonadati</taxon>
        <taxon>Pseudomonadota</taxon>
        <taxon>Betaproteobacteria</taxon>
        <taxon>Nitrosomonadales</taxon>
        <taxon>Nitrosomonadaceae</taxon>
        <taxon>Nitrosospira</taxon>
    </lineage>
</organism>
<accession>A0ABY0TJE7</accession>
<comment type="caution">
    <text evidence="1">The sequence shown here is derived from an EMBL/GenBank/DDBJ whole genome shotgun (WGS) entry which is preliminary data.</text>
</comment>